<keyword evidence="2" id="KW-0805">Transcription regulation</keyword>
<dbReference type="InterPro" id="IPR017887">
    <property type="entry name" value="TF_TCP_subgr"/>
</dbReference>
<sequence>MDNQPAASHVINPAGATASDQNRRPYPSKRIRLPTHIANRVISLTQQLGFRTDGQTVMWLLQQAEPAIAAAHWTANHQPSAAAAAFQPPIPVPGGVYTENLPASNITAPPLITSPVVFGGTQAPTYYPVITPPFVYQPPPPPPYSWGYPIPGAYQPPYGGGHL</sequence>
<evidence type="ECO:0000313" key="9">
    <source>
        <dbReference type="Proteomes" id="UP001152523"/>
    </source>
</evidence>
<accession>A0AAV0CV93</accession>
<gene>
    <name evidence="8" type="ORF">CEPIT_LOCUS8481</name>
</gene>
<comment type="subcellular location">
    <subcellularLocation>
        <location evidence="1">Nucleus</location>
    </subcellularLocation>
</comment>
<evidence type="ECO:0000256" key="1">
    <source>
        <dbReference type="ARBA" id="ARBA00004123"/>
    </source>
</evidence>
<evidence type="ECO:0000313" key="8">
    <source>
        <dbReference type="EMBL" id="CAH9083280.1"/>
    </source>
</evidence>
<feature type="domain" description="TCP" evidence="7">
    <location>
        <begin position="1"/>
        <end position="71"/>
    </location>
</feature>
<dbReference type="AlphaFoldDB" id="A0AAV0CV93"/>
<keyword evidence="4" id="KW-0804">Transcription</keyword>
<proteinExistence type="predicted"/>
<dbReference type="GO" id="GO:0043565">
    <property type="term" value="F:sequence-specific DNA binding"/>
    <property type="evidence" value="ECO:0007669"/>
    <property type="project" value="TreeGrafter"/>
</dbReference>
<dbReference type="Proteomes" id="UP001152523">
    <property type="component" value="Unassembled WGS sequence"/>
</dbReference>
<evidence type="ECO:0000256" key="4">
    <source>
        <dbReference type="ARBA" id="ARBA00023163"/>
    </source>
</evidence>
<dbReference type="InterPro" id="IPR005333">
    <property type="entry name" value="Transcription_factor_TCP"/>
</dbReference>
<name>A0AAV0CV93_9ASTE</name>
<keyword evidence="9" id="KW-1185">Reference proteome</keyword>
<dbReference type="PROSITE" id="PS51369">
    <property type="entry name" value="TCP"/>
    <property type="match status" value="1"/>
</dbReference>
<evidence type="ECO:0000256" key="6">
    <source>
        <dbReference type="SAM" id="MobiDB-lite"/>
    </source>
</evidence>
<keyword evidence="3" id="KW-0238">DNA-binding</keyword>
<dbReference type="Pfam" id="PF03634">
    <property type="entry name" value="TCP"/>
    <property type="match status" value="1"/>
</dbReference>
<evidence type="ECO:0000256" key="5">
    <source>
        <dbReference type="ARBA" id="ARBA00023242"/>
    </source>
</evidence>
<feature type="region of interest" description="Disordered" evidence="6">
    <location>
        <begin position="1"/>
        <end position="27"/>
    </location>
</feature>
<comment type="caution">
    <text evidence="8">The sequence shown here is derived from an EMBL/GenBank/DDBJ whole genome shotgun (WGS) entry which is preliminary data.</text>
</comment>
<evidence type="ECO:0000256" key="2">
    <source>
        <dbReference type="ARBA" id="ARBA00023015"/>
    </source>
</evidence>
<dbReference type="GO" id="GO:0003700">
    <property type="term" value="F:DNA-binding transcription factor activity"/>
    <property type="evidence" value="ECO:0007669"/>
    <property type="project" value="InterPro"/>
</dbReference>
<dbReference type="EMBL" id="CAMAPF010000043">
    <property type="protein sequence ID" value="CAH9083280.1"/>
    <property type="molecule type" value="Genomic_DNA"/>
</dbReference>
<keyword evidence="5" id="KW-0539">Nucleus</keyword>
<organism evidence="8 9">
    <name type="scientific">Cuscuta epithymum</name>
    <dbReference type="NCBI Taxonomy" id="186058"/>
    <lineage>
        <taxon>Eukaryota</taxon>
        <taxon>Viridiplantae</taxon>
        <taxon>Streptophyta</taxon>
        <taxon>Embryophyta</taxon>
        <taxon>Tracheophyta</taxon>
        <taxon>Spermatophyta</taxon>
        <taxon>Magnoliopsida</taxon>
        <taxon>eudicotyledons</taxon>
        <taxon>Gunneridae</taxon>
        <taxon>Pentapetalae</taxon>
        <taxon>asterids</taxon>
        <taxon>lamiids</taxon>
        <taxon>Solanales</taxon>
        <taxon>Convolvulaceae</taxon>
        <taxon>Cuscuteae</taxon>
        <taxon>Cuscuta</taxon>
        <taxon>Cuscuta subgen. Cuscuta</taxon>
    </lineage>
</organism>
<dbReference type="PANTHER" id="PTHR31072">
    <property type="entry name" value="TRANSCRIPTION FACTOR TCP4-RELATED"/>
    <property type="match status" value="1"/>
</dbReference>
<dbReference type="PANTHER" id="PTHR31072:SF262">
    <property type="entry name" value="TRANSCRIPTION FACTOR PCF3"/>
    <property type="match status" value="1"/>
</dbReference>
<reference evidence="8" key="1">
    <citation type="submission" date="2022-07" db="EMBL/GenBank/DDBJ databases">
        <authorList>
            <person name="Macas J."/>
            <person name="Novak P."/>
            <person name="Neumann P."/>
        </authorList>
    </citation>
    <scope>NUCLEOTIDE SEQUENCE</scope>
</reference>
<protein>
    <recommendedName>
        <fullName evidence="7">TCP domain-containing protein</fullName>
    </recommendedName>
</protein>
<evidence type="ECO:0000259" key="7">
    <source>
        <dbReference type="PROSITE" id="PS51369"/>
    </source>
</evidence>
<dbReference type="GO" id="GO:0005634">
    <property type="term" value="C:nucleus"/>
    <property type="evidence" value="ECO:0007669"/>
    <property type="project" value="UniProtKB-SubCell"/>
</dbReference>
<evidence type="ECO:0000256" key="3">
    <source>
        <dbReference type="ARBA" id="ARBA00023125"/>
    </source>
</evidence>